<feature type="compositionally biased region" description="Basic residues" evidence="1">
    <location>
        <begin position="384"/>
        <end position="394"/>
    </location>
</feature>
<name>A0ABR3UJ18_9PLEO</name>
<reference evidence="2 3" key="1">
    <citation type="submission" date="2024-09" db="EMBL/GenBank/DDBJ databases">
        <title>T2T genomes of carrot and Alternaria dauci and their utility for understanding host-pathogen interaction during carrot leaf blight disease.</title>
        <authorList>
            <person name="Liu W."/>
            <person name="Xu S."/>
            <person name="Ou C."/>
            <person name="Liu X."/>
            <person name="Zhuang F."/>
            <person name="Deng X.W."/>
        </authorList>
    </citation>
    <scope>NUCLEOTIDE SEQUENCE [LARGE SCALE GENOMIC DNA]</scope>
    <source>
        <strain evidence="2 3">A2016</strain>
    </source>
</reference>
<evidence type="ECO:0000313" key="3">
    <source>
        <dbReference type="Proteomes" id="UP001578633"/>
    </source>
</evidence>
<comment type="caution">
    <text evidence="2">The sequence shown here is derived from an EMBL/GenBank/DDBJ whole genome shotgun (WGS) entry which is preliminary data.</text>
</comment>
<feature type="compositionally biased region" description="Acidic residues" evidence="1">
    <location>
        <begin position="529"/>
        <end position="540"/>
    </location>
</feature>
<dbReference type="Proteomes" id="UP001578633">
    <property type="component" value="Chromosome 4"/>
</dbReference>
<feature type="compositionally biased region" description="Basic and acidic residues" evidence="1">
    <location>
        <begin position="348"/>
        <end position="380"/>
    </location>
</feature>
<feature type="region of interest" description="Disordered" evidence="1">
    <location>
        <begin position="206"/>
        <end position="247"/>
    </location>
</feature>
<feature type="region of interest" description="Disordered" evidence="1">
    <location>
        <begin position="521"/>
        <end position="549"/>
    </location>
</feature>
<protein>
    <submittedName>
        <fullName evidence="2">Uncharacterized protein</fullName>
    </submittedName>
</protein>
<proteinExistence type="predicted"/>
<feature type="compositionally biased region" description="Polar residues" evidence="1">
    <location>
        <begin position="404"/>
        <end position="416"/>
    </location>
</feature>
<keyword evidence="3" id="KW-1185">Reference proteome</keyword>
<evidence type="ECO:0000313" key="2">
    <source>
        <dbReference type="EMBL" id="KAL1796242.1"/>
    </source>
</evidence>
<dbReference type="EMBL" id="JBHGVX010000004">
    <property type="protein sequence ID" value="KAL1796242.1"/>
    <property type="molecule type" value="Genomic_DNA"/>
</dbReference>
<gene>
    <name evidence="2" type="ORF">ACET3X_004782</name>
</gene>
<dbReference type="RefSeq" id="XP_069306826.1">
    <property type="nucleotide sequence ID" value="XM_069451858.1"/>
</dbReference>
<accession>A0ABR3UJ18</accession>
<evidence type="ECO:0000256" key="1">
    <source>
        <dbReference type="SAM" id="MobiDB-lite"/>
    </source>
</evidence>
<dbReference type="GeneID" id="96085104"/>
<organism evidence="2 3">
    <name type="scientific">Alternaria dauci</name>
    <dbReference type="NCBI Taxonomy" id="48095"/>
    <lineage>
        <taxon>Eukaryota</taxon>
        <taxon>Fungi</taxon>
        <taxon>Dikarya</taxon>
        <taxon>Ascomycota</taxon>
        <taxon>Pezizomycotina</taxon>
        <taxon>Dothideomycetes</taxon>
        <taxon>Pleosporomycetidae</taxon>
        <taxon>Pleosporales</taxon>
        <taxon>Pleosporineae</taxon>
        <taxon>Pleosporaceae</taxon>
        <taxon>Alternaria</taxon>
        <taxon>Alternaria sect. Porri</taxon>
    </lineage>
</organism>
<sequence>MTASSLPQQQSVEERLFSALTAAGYGQKISSSTTVELSAQEKLYAEQNQWLAKAEADLQGHAINVVPGIHIQQGALGTATGIINDLIPSEVWSLRSLSPSLRYCAYRMMTEEAREMIRYDQASEEFQRRWACIVNLRAFFMQKEKEWVESFQQIINTHRRAFWDQKVEVQAVETPVTQAMIDAFETSKMKARGLSPVGVTVENETLQTAPSEPAPSTKKAVQKHRSSTCKPDAASVASVKPPKPDTIKHPLDKVAVPKYPFDDISDFTPNEDGMYQCMHEFGRNWSCCISGLDEDRMKQAIYRSISTWKSQVERLIGRGYLHPSHMTWRTHQNQALRRNRIGAERKRAELQLRSEGREVAQSGKEEKKGQEQRSTAEDMTKASQGKKKRQGLQRRPREDDASRRSSSVPAPDSPQQHAIAPKALPNGVATRLTSDWDIARVNMRDKQEFEDCRRAEQQKKSPNWPRFEEWWAARLLQVQCLQLSKDQKMVLKRPEPSSIEDNDPVFVEKTKDLLPAHVQKSVDAKENVVSDDSDLDDLFNDDASSREET</sequence>
<feature type="region of interest" description="Disordered" evidence="1">
    <location>
        <begin position="348"/>
        <end position="426"/>
    </location>
</feature>